<organism evidence="3 4">
    <name type="scientific">Asparagus officinalis</name>
    <name type="common">Garden asparagus</name>
    <dbReference type="NCBI Taxonomy" id="4686"/>
    <lineage>
        <taxon>Eukaryota</taxon>
        <taxon>Viridiplantae</taxon>
        <taxon>Streptophyta</taxon>
        <taxon>Embryophyta</taxon>
        <taxon>Tracheophyta</taxon>
        <taxon>Spermatophyta</taxon>
        <taxon>Magnoliopsida</taxon>
        <taxon>Liliopsida</taxon>
        <taxon>Asparagales</taxon>
        <taxon>Asparagaceae</taxon>
        <taxon>Asparagoideae</taxon>
        <taxon>Asparagus</taxon>
    </lineage>
</organism>
<dbReference type="GO" id="GO:0005509">
    <property type="term" value="F:calcium ion binding"/>
    <property type="evidence" value="ECO:0007669"/>
    <property type="project" value="InterPro"/>
</dbReference>
<dbReference type="InterPro" id="IPR037104">
    <property type="entry name" value="Annexin_sf"/>
</dbReference>
<accession>A0A5P1ES40</accession>
<dbReference type="GO" id="GO:0009414">
    <property type="term" value="P:response to water deprivation"/>
    <property type="evidence" value="ECO:0007669"/>
    <property type="project" value="TreeGrafter"/>
</dbReference>
<reference evidence="4" key="1">
    <citation type="journal article" date="2017" name="Nat. Commun.">
        <title>The asparagus genome sheds light on the origin and evolution of a young Y chromosome.</title>
        <authorList>
            <person name="Harkess A."/>
            <person name="Zhou J."/>
            <person name="Xu C."/>
            <person name="Bowers J.E."/>
            <person name="Van der Hulst R."/>
            <person name="Ayyampalayam S."/>
            <person name="Mercati F."/>
            <person name="Riccardi P."/>
            <person name="McKain M.R."/>
            <person name="Kakrana A."/>
            <person name="Tang H."/>
            <person name="Ray J."/>
            <person name="Groenendijk J."/>
            <person name="Arikit S."/>
            <person name="Mathioni S.M."/>
            <person name="Nakano M."/>
            <person name="Shan H."/>
            <person name="Telgmann-Rauber A."/>
            <person name="Kanno A."/>
            <person name="Yue Z."/>
            <person name="Chen H."/>
            <person name="Li W."/>
            <person name="Chen Y."/>
            <person name="Xu X."/>
            <person name="Zhang Y."/>
            <person name="Luo S."/>
            <person name="Chen H."/>
            <person name="Gao J."/>
            <person name="Mao Z."/>
            <person name="Pires J.C."/>
            <person name="Luo M."/>
            <person name="Kudrna D."/>
            <person name="Wing R.A."/>
            <person name="Meyers B.C."/>
            <person name="Yi K."/>
            <person name="Kong H."/>
            <person name="Lavrijsen P."/>
            <person name="Sunseri F."/>
            <person name="Falavigna A."/>
            <person name="Ye Y."/>
            <person name="Leebens-Mack J.H."/>
            <person name="Chen G."/>
        </authorList>
    </citation>
    <scope>NUCLEOTIDE SEQUENCE [LARGE SCALE GENOMIC DNA]</scope>
    <source>
        <strain evidence="4">cv. DH0086</strain>
    </source>
</reference>
<dbReference type="PROSITE" id="PS51897">
    <property type="entry name" value="ANNEXIN_2"/>
    <property type="match status" value="2"/>
</dbReference>
<dbReference type="Pfam" id="PF00191">
    <property type="entry name" value="Annexin"/>
    <property type="match status" value="3"/>
</dbReference>
<dbReference type="SMART" id="SM00335">
    <property type="entry name" value="ANX"/>
    <property type="match status" value="4"/>
</dbReference>
<dbReference type="GO" id="GO:0009409">
    <property type="term" value="P:response to cold"/>
    <property type="evidence" value="ECO:0007669"/>
    <property type="project" value="TreeGrafter"/>
</dbReference>
<keyword evidence="4" id="KW-1185">Reference proteome</keyword>
<dbReference type="AlphaFoldDB" id="A0A5P1ES40"/>
<protein>
    <recommendedName>
        <fullName evidence="5">Annexin</fullName>
    </recommendedName>
</protein>
<dbReference type="InterPro" id="IPR018502">
    <property type="entry name" value="Annexin_repeat"/>
</dbReference>
<sequence>MALTSSTTPSNTFFERECREIHTSFDSPGQLAVILAHRTPAERQQIKENYKAMYNKDLVDHLQEQQNVPVCAALYLWMLEPQVRDAVVAHSALERSEVDYRALVEIYARRKSNQLFFTKQVYLSKFRRHLDQEIVTEASHSYQRILAALATSHRSHNEEVSQHIAKCDAMKLYGAIRMSTGGIDEATILEIFSKRSVPQLRLAFSSYKQIYGHDFSKTLKREDSIEFEESLRVVIQCMCDPTNYYSEMIFSSLKGEPTAKRVLIRVMMTGSADVGIEKVSAVFEKNYGMKMQDAIRENVEDGDYRDFLLALSDMRNSH</sequence>
<evidence type="ECO:0008006" key="5">
    <source>
        <dbReference type="Google" id="ProtNLM"/>
    </source>
</evidence>
<evidence type="ECO:0000313" key="4">
    <source>
        <dbReference type="Proteomes" id="UP000243459"/>
    </source>
</evidence>
<evidence type="ECO:0000256" key="1">
    <source>
        <dbReference type="ARBA" id="ARBA00022737"/>
    </source>
</evidence>
<evidence type="ECO:0000313" key="3">
    <source>
        <dbReference type="EMBL" id="ONK68865.1"/>
    </source>
</evidence>
<dbReference type="InterPro" id="IPR001464">
    <property type="entry name" value="Annexin"/>
</dbReference>
<dbReference type="GO" id="GO:0005737">
    <property type="term" value="C:cytoplasm"/>
    <property type="evidence" value="ECO:0007669"/>
    <property type="project" value="TreeGrafter"/>
</dbReference>
<dbReference type="GO" id="GO:0009408">
    <property type="term" value="P:response to heat"/>
    <property type="evidence" value="ECO:0007669"/>
    <property type="project" value="TreeGrafter"/>
</dbReference>
<dbReference type="Gramene" id="ONK68865">
    <property type="protein sequence ID" value="ONK68865"/>
    <property type="gene ID" value="A4U43_C05F16850"/>
</dbReference>
<dbReference type="PANTHER" id="PTHR10502">
    <property type="entry name" value="ANNEXIN"/>
    <property type="match status" value="1"/>
</dbReference>
<dbReference type="OrthoDB" id="37886at2759"/>
<dbReference type="OMA" id="KEIHDSW"/>
<dbReference type="EMBL" id="CM007385">
    <property type="protein sequence ID" value="ONK68865.1"/>
    <property type="molecule type" value="Genomic_DNA"/>
</dbReference>
<keyword evidence="2" id="KW-0041">Annexin</keyword>
<dbReference type="GO" id="GO:0009651">
    <property type="term" value="P:response to salt stress"/>
    <property type="evidence" value="ECO:0007669"/>
    <property type="project" value="TreeGrafter"/>
</dbReference>
<dbReference type="Proteomes" id="UP000243459">
    <property type="component" value="Chromosome 5"/>
</dbReference>
<dbReference type="PANTHER" id="PTHR10502:SF190">
    <property type="entry name" value="OS09G0453300 PROTEIN"/>
    <property type="match status" value="1"/>
</dbReference>
<dbReference type="GO" id="GO:0005544">
    <property type="term" value="F:calcium-dependent phospholipid binding"/>
    <property type="evidence" value="ECO:0007669"/>
    <property type="project" value="InterPro"/>
</dbReference>
<proteinExistence type="predicted"/>
<dbReference type="Gene3D" id="1.10.220.10">
    <property type="entry name" value="Annexin"/>
    <property type="match status" value="4"/>
</dbReference>
<dbReference type="SUPFAM" id="SSF47874">
    <property type="entry name" value="Annexin"/>
    <property type="match status" value="1"/>
</dbReference>
<dbReference type="GO" id="GO:0001786">
    <property type="term" value="F:phosphatidylserine binding"/>
    <property type="evidence" value="ECO:0007669"/>
    <property type="project" value="TreeGrafter"/>
</dbReference>
<dbReference type="PRINTS" id="PR00196">
    <property type="entry name" value="ANNEXIN"/>
</dbReference>
<evidence type="ECO:0000256" key="2">
    <source>
        <dbReference type="ARBA" id="ARBA00023216"/>
    </source>
</evidence>
<dbReference type="GO" id="GO:0005886">
    <property type="term" value="C:plasma membrane"/>
    <property type="evidence" value="ECO:0007669"/>
    <property type="project" value="TreeGrafter"/>
</dbReference>
<name>A0A5P1ES40_ASPOF</name>
<gene>
    <name evidence="3" type="ORF">A4U43_C05F16850</name>
</gene>
<keyword evidence="1" id="KW-0677">Repeat</keyword>